<keyword evidence="1" id="KW-0732">Signal</keyword>
<dbReference type="EMBL" id="SMUW01000034">
    <property type="protein sequence ID" value="TDK44066.1"/>
    <property type="molecule type" value="Genomic_DNA"/>
</dbReference>
<dbReference type="InterPro" id="IPR025316">
    <property type="entry name" value="DUF4221"/>
</dbReference>
<name>A0A4R5UY98_9BACT</name>
<feature type="signal peptide" evidence="1">
    <location>
        <begin position="1"/>
        <end position="21"/>
    </location>
</feature>
<gene>
    <name evidence="2" type="ORF">E1898_10310</name>
</gene>
<accession>A0A4R5UY98</accession>
<comment type="caution">
    <text evidence="2">The sequence shown here is derived from an EMBL/GenBank/DDBJ whole genome shotgun (WGS) entry which is preliminary data.</text>
</comment>
<protein>
    <submittedName>
        <fullName evidence="2">DUF4221 domain-containing protein</fullName>
    </submittedName>
</protein>
<dbReference type="Proteomes" id="UP000295438">
    <property type="component" value="Unassembled WGS sequence"/>
</dbReference>
<keyword evidence="3" id="KW-1185">Reference proteome</keyword>
<evidence type="ECO:0000256" key="1">
    <source>
        <dbReference type="SAM" id="SignalP"/>
    </source>
</evidence>
<evidence type="ECO:0000313" key="3">
    <source>
        <dbReference type="Proteomes" id="UP000295438"/>
    </source>
</evidence>
<sequence length="382" mass="44321">MIRYLKLLILFFILASCQNNGSEKSASLAEITYTIDTVMIDSKGYFLYLSEGLGRSDLADDGKTVYNLNQKLPQLEVIDLSLLELVDTIPMEREGPAGIGTSSIYDGIQVLENGEVFIFAWTEIVRLSTDRKSVEKYRFTSQNLKGDPLNADEEVRYEGLISEDGTQFFTFYGKSNQPSSRLGLAIIDLEEMTLKKVELPLYEELKPFEIKTEKEPYAKYPYVYVEQIHLTEFENHLLVSASPFNELYKLDLDSYTYQKLMFSSSLTEDRAEVTYPTEASSSAASTQSIWDRWKQISFHKMNWDEKTERFWRISSKVFMSYDNSYSNEAYLTFFDRDFNQIGEVRLPDEWKIMGGKYISQGMYWQFINVNDEAAFVRLKPNF</sequence>
<proteinExistence type="predicted"/>
<feature type="chain" id="PRO_5020924558" evidence="1">
    <location>
        <begin position="22"/>
        <end position="382"/>
    </location>
</feature>
<evidence type="ECO:0000313" key="2">
    <source>
        <dbReference type="EMBL" id="TDK44066.1"/>
    </source>
</evidence>
<organism evidence="2 3">
    <name type="scientific">Algoriphagus formosus</name>
    <dbReference type="NCBI Taxonomy" id="2007308"/>
    <lineage>
        <taxon>Bacteria</taxon>
        <taxon>Pseudomonadati</taxon>
        <taxon>Bacteroidota</taxon>
        <taxon>Cytophagia</taxon>
        <taxon>Cytophagales</taxon>
        <taxon>Cyclobacteriaceae</taxon>
        <taxon>Algoriphagus</taxon>
    </lineage>
</organism>
<dbReference type="Pfam" id="PF13970">
    <property type="entry name" value="DUF4221"/>
    <property type="match status" value="1"/>
</dbReference>
<dbReference type="AlphaFoldDB" id="A0A4R5UY98"/>
<reference evidence="2 3" key="1">
    <citation type="submission" date="2019-03" db="EMBL/GenBank/DDBJ databases">
        <title>Algoriphagus aquimaris sp. nov., isolated form marine sediment in Pohang, Korea.</title>
        <authorList>
            <person name="Kim J."/>
            <person name="Yoon S.-H."/>
            <person name="Lee S.-S."/>
        </authorList>
    </citation>
    <scope>NUCLEOTIDE SEQUENCE [LARGE SCALE GENOMIC DNA]</scope>
    <source>
        <strain evidence="2 3">F21</strain>
    </source>
</reference>
<dbReference type="RefSeq" id="WP_133390808.1">
    <property type="nucleotide sequence ID" value="NZ_SMUW01000034.1"/>
</dbReference>
<dbReference type="PROSITE" id="PS51257">
    <property type="entry name" value="PROKAR_LIPOPROTEIN"/>
    <property type="match status" value="1"/>
</dbReference>